<sequence length="142" mass="16425">MICSSEFGAENFHEISTKAPFKNLGWAEVIEEGGSATIDVLALEEQSRQENQKRKRKCSKCPCSPFTDPTRKRAKRQNTNPNSTFVDIRDDEWLGLKKWIEEDDNQEPTIDVLHILGFDEVTRKFFRDLIESDEWLSSEVSN</sequence>
<accession>A0A9P1A021</accession>
<name>A0A9P1A021_CUSEU</name>
<proteinExistence type="predicted"/>
<evidence type="ECO:0000313" key="3">
    <source>
        <dbReference type="Proteomes" id="UP001152484"/>
    </source>
</evidence>
<dbReference type="EMBL" id="CAMAPE010000077">
    <property type="protein sequence ID" value="CAH9118704.1"/>
    <property type="molecule type" value="Genomic_DNA"/>
</dbReference>
<evidence type="ECO:0000256" key="1">
    <source>
        <dbReference type="SAM" id="MobiDB-lite"/>
    </source>
</evidence>
<keyword evidence="3" id="KW-1185">Reference proteome</keyword>
<gene>
    <name evidence="2" type="ORF">CEURO_LOCUS22050</name>
</gene>
<dbReference type="Proteomes" id="UP001152484">
    <property type="component" value="Unassembled WGS sequence"/>
</dbReference>
<evidence type="ECO:0000313" key="2">
    <source>
        <dbReference type="EMBL" id="CAH9118704.1"/>
    </source>
</evidence>
<reference evidence="2" key="1">
    <citation type="submission" date="2022-07" db="EMBL/GenBank/DDBJ databases">
        <authorList>
            <person name="Macas J."/>
            <person name="Novak P."/>
            <person name="Neumann P."/>
        </authorList>
    </citation>
    <scope>NUCLEOTIDE SEQUENCE</scope>
</reference>
<organism evidence="2 3">
    <name type="scientific">Cuscuta europaea</name>
    <name type="common">European dodder</name>
    <dbReference type="NCBI Taxonomy" id="41803"/>
    <lineage>
        <taxon>Eukaryota</taxon>
        <taxon>Viridiplantae</taxon>
        <taxon>Streptophyta</taxon>
        <taxon>Embryophyta</taxon>
        <taxon>Tracheophyta</taxon>
        <taxon>Spermatophyta</taxon>
        <taxon>Magnoliopsida</taxon>
        <taxon>eudicotyledons</taxon>
        <taxon>Gunneridae</taxon>
        <taxon>Pentapetalae</taxon>
        <taxon>asterids</taxon>
        <taxon>lamiids</taxon>
        <taxon>Solanales</taxon>
        <taxon>Convolvulaceae</taxon>
        <taxon>Cuscuteae</taxon>
        <taxon>Cuscuta</taxon>
        <taxon>Cuscuta subgen. Cuscuta</taxon>
    </lineage>
</organism>
<dbReference type="OrthoDB" id="1315546at2759"/>
<feature type="region of interest" description="Disordered" evidence="1">
    <location>
        <begin position="49"/>
        <end position="84"/>
    </location>
</feature>
<dbReference type="AlphaFoldDB" id="A0A9P1A021"/>
<protein>
    <submittedName>
        <fullName evidence="2">Uncharacterized protein</fullName>
    </submittedName>
</protein>
<comment type="caution">
    <text evidence="2">The sequence shown here is derived from an EMBL/GenBank/DDBJ whole genome shotgun (WGS) entry which is preliminary data.</text>
</comment>